<dbReference type="CDD" id="cd00833">
    <property type="entry name" value="PKS"/>
    <property type="match status" value="1"/>
</dbReference>
<name>A0ABX3C749_9NEIS</name>
<keyword evidence="2" id="KW-0597">Phosphoprotein</keyword>
<accession>A0ABX3C749</accession>
<evidence type="ECO:0000313" key="5">
    <source>
        <dbReference type="EMBL" id="OHX11181.1"/>
    </source>
</evidence>
<keyword evidence="6" id="KW-1185">Reference proteome</keyword>
<gene>
    <name evidence="5" type="ORF">BI344_22265</name>
</gene>
<dbReference type="Pfam" id="PF00109">
    <property type="entry name" value="ketoacyl-synt"/>
    <property type="match status" value="1"/>
</dbReference>
<dbReference type="PANTHER" id="PTHR43775:SF37">
    <property type="entry name" value="SI:DKEY-61P9.11"/>
    <property type="match status" value="1"/>
</dbReference>
<organism evidence="5 6">
    <name type="scientific">Chromobacterium sphagni</name>
    <dbReference type="NCBI Taxonomy" id="1903179"/>
    <lineage>
        <taxon>Bacteria</taxon>
        <taxon>Pseudomonadati</taxon>
        <taxon>Pseudomonadota</taxon>
        <taxon>Betaproteobacteria</taxon>
        <taxon>Neisseriales</taxon>
        <taxon>Chromobacteriaceae</taxon>
        <taxon>Chromobacterium</taxon>
    </lineage>
</organism>
<dbReference type="InterPro" id="IPR014030">
    <property type="entry name" value="Ketoacyl_synth_N"/>
</dbReference>
<dbReference type="SMART" id="SM00825">
    <property type="entry name" value="PKS_KS"/>
    <property type="match status" value="1"/>
</dbReference>
<dbReference type="InterPro" id="IPR050091">
    <property type="entry name" value="PKS_NRPS_Biosynth_Enz"/>
</dbReference>
<feature type="region of interest" description="Disordered" evidence="3">
    <location>
        <begin position="187"/>
        <end position="209"/>
    </location>
</feature>
<evidence type="ECO:0000256" key="2">
    <source>
        <dbReference type="ARBA" id="ARBA00022553"/>
    </source>
</evidence>
<evidence type="ECO:0000256" key="1">
    <source>
        <dbReference type="ARBA" id="ARBA00022450"/>
    </source>
</evidence>
<evidence type="ECO:0000259" key="4">
    <source>
        <dbReference type="PROSITE" id="PS52004"/>
    </source>
</evidence>
<dbReference type="PANTHER" id="PTHR43775">
    <property type="entry name" value="FATTY ACID SYNTHASE"/>
    <property type="match status" value="1"/>
</dbReference>
<dbReference type="InterPro" id="IPR016039">
    <property type="entry name" value="Thiolase-like"/>
</dbReference>
<dbReference type="SUPFAM" id="SSF53901">
    <property type="entry name" value="Thiolase-like"/>
    <property type="match status" value="1"/>
</dbReference>
<dbReference type="InterPro" id="IPR020841">
    <property type="entry name" value="PKS_Beta-ketoAc_synthase_dom"/>
</dbReference>
<dbReference type="Gene3D" id="3.40.47.10">
    <property type="match status" value="1"/>
</dbReference>
<protein>
    <recommendedName>
        <fullName evidence="4">Ketosynthase family 3 (KS3) domain-containing protein</fullName>
    </recommendedName>
</protein>
<evidence type="ECO:0000256" key="3">
    <source>
        <dbReference type="SAM" id="MobiDB-lite"/>
    </source>
</evidence>
<keyword evidence="1" id="KW-0596">Phosphopantetheine</keyword>
<dbReference type="PROSITE" id="PS52004">
    <property type="entry name" value="KS3_2"/>
    <property type="match status" value="1"/>
</dbReference>
<sequence>MSAHFGFDVAPSVFFNYSTPARLSQHLAETQRAALSARYAVAEERVEPVEMVEPAAPVATAAAGAGDGVAIIGLSVRTAGAEDADELWRLLLEGRKQIAEVPAERWDWRPYYGGAGAADNRIASNRGAFLAELDAFDSLFFEISPREAQWMDPRQRLMLQEAWRAFEDAGYTGRGCGAATAGVHRGGGKRGAAGSVRTGDQPPQRHSGGADLVCSGSEGANLALNTACSSGLAAVHSACQSVLRGECGMALAGGVNVLNSR</sequence>
<comment type="caution">
    <text evidence="5">The sequence shown here is derived from an EMBL/GenBank/DDBJ whole genome shotgun (WGS) entry which is preliminary data.</text>
</comment>
<evidence type="ECO:0000313" key="6">
    <source>
        <dbReference type="Proteomes" id="UP000180280"/>
    </source>
</evidence>
<feature type="domain" description="Ketosynthase family 3 (KS3)" evidence="4">
    <location>
        <begin position="66"/>
        <end position="261"/>
    </location>
</feature>
<dbReference type="EMBL" id="MKCT01000101">
    <property type="protein sequence ID" value="OHX11181.1"/>
    <property type="molecule type" value="Genomic_DNA"/>
</dbReference>
<reference evidence="5 6" key="1">
    <citation type="submission" date="2016-09" db="EMBL/GenBank/DDBJ databases">
        <title>Chromobacterium muskegensis sp. nov., an insecticidal bacterium isolated from Sphagnum bogs.</title>
        <authorList>
            <person name="Sparks M.E."/>
            <person name="Blackburn M.B."/>
            <person name="Gundersen-Rindal D.E."/>
            <person name="Mitchell A."/>
            <person name="Farrar R."/>
            <person name="Kuhar D."/>
        </authorList>
    </citation>
    <scope>NUCLEOTIDE SEQUENCE [LARGE SCALE GENOMIC DNA]</scope>
    <source>
        <strain evidence="5 6">14B-1</strain>
    </source>
</reference>
<proteinExistence type="predicted"/>
<dbReference type="Proteomes" id="UP000180280">
    <property type="component" value="Unassembled WGS sequence"/>
</dbReference>